<dbReference type="Gene3D" id="2.20.110.10">
    <property type="entry name" value="Histone H3 K4-specific methyltransferase SET7/9 N-terminal domain"/>
    <property type="match status" value="4"/>
</dbReference>
<keyword evidence="5" id="KW-0282">Flagellum</keyword>
<evidence type="ECO:0000256" key="8">
    <source>
        <dbReference type="ARBA" id="ARBA00023273"/>
    </source>
</evidence>
<keyword evidence="7" id="KW-0206">Cytoskeleton</keyword>
<reference evidence="10" key="1">
    <citation type="submission" date="2022-01" db="EMBL/GenBank/DDBJ databases">
        <authorList>
            <person name="Braso-Vives M."/>
        </authorList>
    </citation>
    <scope>NUCLEOTIDE SEQUENCE</scope>
</reference>
<dbReference type="Pfam" id="PF02493">
    <property type="entry name" value="MORN"/>
    <property type="match status" value="9"/>
</dbReference>
<dbReference type="SMART" id="SM00698">
    <property type="entry name" value="MORN"/>
    <property type="match status" value="9"/>
</dbReference>
<feature type="compositionally biased region" description="Basic and acidic residues" evidence="9">
    <location>
        <begin position="877"/>
        <end position="899"/>
    </location>
</feature>
<feature type="region of interest" description="Disordered" evidence="9">
    <location>
        <begin position="869"/>
        <end position="928"/>
    </location>
</feature>
<dbReference type="GO" id="GO:0005930">
    <property type="term" value="C:axoneme"/>
    <property type="evidence" value="ECO:0007669"/>
    <property type="project" value="UniProtKB-SubCell"/>
</dbReference>
<evidence type="ECO:0000313" key="11">
    <source>
        <dbReference type="Proteomes" id="UP000838412"/>
    </source>
</evidence>
<gene>
    <name evidence="10" type="primary">RSPH10B</name>
    <name evidence="10" type="ORF">BLAG_LOCUS13290</name>
</gene>
<feature type="region of interest" description="Disordered" evidence="9">
    <location>
        <begin position="678"/>
        <end position="764"/>
    </location>
</feature>
<organism evidence="10 11">
    <name type="scientific">Branchiostoma lanceolatum</name>
    <name type="common">Common lancelet</name>
    <name type="synonym">Amphioxus lanceolatum</name>
    <dbReference type="NCBI Taxonomy" id="7740"/>
    <lineage>
        <taxon>Eukaryota</taxon>
        <taxon>Metazoa</taxon>
        <taxon>Chordata</taxon>
        <taxon>Cephalochordata</taxon>
        <taxon>Leptocardii</taxon>
        <taxon>Amphioxiformes</taxon>
        <taxon>Branchiostomatidae</taxon>
        <taxon>Branchiostoma</taxon>
    </lineage>
</organism>
<dbReference type="EMBL" id="OV696687">
    <property type="protein sequence ID" value="CAH1253567.1"/>
    <property type="molecule type" value="Genomic_DNA"/>
</dbReference>
<evidence type="ECO:0000256" key="5">
    <source>
        <dbReference type="ARBA" id="ARBA00022846"/>
    </source>
</evidence>
<feature type="compositionally biased region" description="Basic residues" evidence="9">
    <location>
        <begin position="1"/>
        <end position="11"/>
    </location>
</feature>
<evidence type="ECO:0000256" key="3">
    <source>
        <dbReference type="ARBA" id="ARBA00022490"/>
    </source>
</evidence>
<keyword evidence="11" id="KW-1185">Reference proteome</keyword>
<feature type="compositionally biased region" description="Basic and acidic residues" evidence="9">
    <location>
        <begin position="751"/>
        <end position="760"/>
    </location>
</feature>
<name>A0A8K0ELY3_BRALA</name>
<keyword evidence="4" id="KW-0677">Repeat</keyword>
<dbReference type="InterPro" id="IPR003409">
    <property type="entry name" value="MORN"/>
</dbReference>
<dbReference type="OrthoDB" id="294378at2759"/>
<feature type="compositionally biased region" description="Polar residues" evidence="9">
    <location>
        <begin position="725"/>
        <end position="750"/>
    </location>
</feature>
<sequence>MAKGDKKKKDSAKKESKSEPPPTETPSEEKKEEDVPTENAEETTTETETKVEETIPREPTPEPDYDEPTLTDLIVEAFEGEKLRGLYEGDGVAKFAGEHVYEAITYVMCLRGQFTEGLMHGRGRYTWADGIVYEGDFFMNAVTGTGMYRWKDGSTYEGEVYEGLRHGQGTFKCSTKPCWYSGQWHMGSRHGHGVMYYSEDGTSFYEGDWVQGIKQGWGRRVYKSGNVFEGQWMNNQRHGQGTMIWHSLNQRYEGTWENGVIHGFGTHTWFLKRVPGSQYPMRNEYTGEFVNGVRHGRGKFLFAGGAVYDGEWEDNKKYGWGVFTFKNGRIFEGQFENDHMLDHPTFSMDGTTTPDLTGIRTRTPPGYQEELMSVKSAESKNTLGPSLALNIRHLLDEFPEVDRDEEQNQVFCVVLRHISHLKRVYTFYASLGQEEVSDHDNTYIMSKLQFWRLLKDCKCHEKGVTLAEMDRMIAQGKSPEEIHTPYEQMLLREYLDHLVTISYHLYQEELTEDEMETGRILATCFSKLIQNNILQSAGSVAGNFLYEPRRAVNALGYMEKCWEIYKTQCKQRRHLPHEPSMKMRQFLWMMMDYKLLNETLTSGQVLRILSTDDPKVSDGEDCNLEMEMTFLEFFEGLIGCAVKYVTEDVLKNPSPQASEAGSQGGDLDESIASPASAMLHSRASQMSARGRENESPESASPDLGSPMARASTVDIKHDQSRKTLDTQPSGVMSSSHTDLNPVSSVVTQKVTSEHSPDHLKKGSSATVALEEDMSGLEQHRISMVSMGPSGETLEEVPDEEELEEDEEVMDEDDRQFNFWTNQIHLFFIRRLFPAYEHMEMLKEETVRDRIRAAEEARLAAIKAEEDARARAQAAEEEALRKAQEELERPKTSETDVTAKEEDEVATTVTSKPSKSPPKEDRPSRKSRK</sequence>
<evidence type="ECO:0000313" key="10">
    <source>
        <dbReference type="EMBL" id="CAH1253567.1"/>
    </source>
</evidence>
<feature type="compositionally biased region" description="Basic and acidic residues" evidence="9">
    <location>
        <begin position="714"/>
        <end position="724"/>
    </location>
</feature>
<evidence type="ECO:0000256" key="7">
    <source>
        <dbReference type="ARBA" id="ARBA00023212"/>
    </source>
</evidence>
<keyword evidence="3" id="KW-0963">Cytoplasm</keyword>
<accession>A0A8K0ELY3</accession>
<evidence type="ECO:0000256" key="4">
    <source>
        <dbReference type="ARBA" id="ARBA00022737"/>
    </source>
</evidence>
<dbReference type="PANTHER" id="PTHR46613:SF1">
    <property type="entry name" value="RADIAL SPOKE HEAD 10 HOMOLOG B-RELATED"/>
    <property type="match status" value="1"/>
</dbReference>
<dbReference type="SUPFAM" id="SSF82185">
    <property type="entry name" value="Histone H3 K4-specific methyltransferase SET7/9 N-terminal domain"/>
    <property type="match status" value="3"/>
</dbReference>
<dbReference type="AlphaFoldDB" id="A0A8K0ELY3"/>
<comment type="subcellular location">
    <subcellularLocation>
        <location evidence="1">Cell projection</location>
        <location evidence="1">Cilium</location>
        <location evidence="1">Flagellum</location>
    </subcellularLocation>
    <subcellularLocation>
        <location evidence="2">Cytoplasm</location>
        <location evidence="2">Cytoskeleton</location>
        <location evidence="2">Cilium axoneme</location>
    </subcellularLocation>
</comment>
<keyword evidence="8" id="KW-0966">Cell projection</keyword>
<evidence type="ECO:0000256" key="2">
    <source>
        <dbReference type="ARBA" id="ARBA00004430"/>
    </source>
</evidence>
<feature type="compositionally biased region" description="Basic and acidic residues" evidence="9">
    <location>
        <begin position="47"/>
        <end position="60"/>
    </location>
</feature>
<evidence type="ECO:0000256" key="6">
    <source>
        <dbReference type="ARBA" id="ARBA00023069"/>
    </source>
</evidence>
<protein>
    <submittedName>
        <fullName evidence="10">RSPH10B protein</fullName>
    </submittedName>
</protein>
<dbReference type="GO" id="GO:0031514">
    <property type="term" value="C:motile cilium"/>
    <property type="evidence" value="ECO:0007669"/>
    <property type="project" value="UniProtKB-SubCell"/>
</dbReference>
<keyword evidence="6" id="KW-0969">Cilium</keyword>
<evidence type="ECO:0000256" key="1">
    <source>
        <dbReference type="ARBA" id="ARBA00004230"/>
    </source>
</evidence>
<feature type="region of interest" description="Disordered" evidence="9">
    <location>
        <begin position="1"/>
        <end position="69"/>
    </location>
</feature>
<feature type="compositionally biased region" description="Basic and acidic residues" evidence="9">
    <location>
        <begin position="916"/>
        <end position="928"/>
    </location>
</feature>
<proteinExistence type="predicted"/>
<dbReference type="Proteomes" id="UP000838412">
    <property type="component" value="Chromosome 2"/>
</dbReference>
<dbReference type="PANTHER" id="PTHR46613">
    <property type="entry name" value="RADIAL SPOKE HEAD 10 HOMOLOG B-RELATED"/>
    <property type="match status" value="1"/>
</dbReference>
<evidence type="ECO:0000256" key="9">
    <source>
        <dbReference type="SAM" id="MobiDB-lite"/>
    </source>
</evidence>
<feature type="compositionally biased region" description="Acidic residues" evidence="9">
    <location>
        <begin position="35"/>
        <end position="45"/>
    </location>
</feature>